<protein>
    <submittedName>
        <fullName evidence="2">Uncharacterized protein</fullName>
    </submittedName>
</protein>
<dbReference type="Proteomes" id="UP001243989">
    <property type="component" value="Unassembled WGS sequence"/>
</dbReference>
<evidence type="ECO:0000313" key="3">
    <source>
        <dbReference type="Proteomes" id="UP001243989"/>
    </source>
</evidence>
<evidence type="ECO:0000313" key="2">
    <source>
        <dbReference type="EMBL" id="KAK1625440.1"/>
    </source>
</evidence>
<keyword evidence="3" id="KW-1185">Reference proteome</keyword>
<evidence type="ECO:0000256" key="1">
    <source>
        <dbReference type="SAM" id="MobiDB-lite"/>
    </source>
</evidence>
<feature type="region of interest" description="Disordered" evidence="1">
    <location>
        <begin position="124"/>
        <end position="151"/>
    </location>
</feature>
<reference evidence="2" key="1">
    <citation type="submission" date="2021-06" db="EMBL/GenBank/DDBJ databases">
        <title>Comparative genomics, transcriptomics and evolutionary studies reveal genomic signatures of adaptation to plant cell wall in hemibiotrophic fungi.</title>
        <authorList>
            <consortium name="DOE Joint Genome Institute"/>
            <person name="Baroncelli R."/>
            <person name="Diaz J.F."/>
            <person name="Benocci T."/>
            <person name="Peng M."/>
            <person name="Battaglia E."/>
            <person name="Haridas S."/>
            <person name="Andreopoulos W."/>
            <person name="Labutti K."/>
            <person name="Pangilinan J."/>
            <person name="Floch G.L."/>
            <person name="Makela M.R."/>
            <person name="Henrissat B."/>
            <person name="Grigoriev I.V."/>
            <person name="Crouch J.A."/>
            <person name="De Vries R.P."/>
            <person name="Sukno S.A."/>
            <person name="Thon M.R."/>
        </authorList>
    </citation>
    <scope>NUCLEOTIDE SEQUENCE</scope>
    <source>
        <strain evidence="2">CBS 102054</strain>
    </source>
</reference>
<sequence>MDKAIAKLNPTLSGFQDGDLTDVQINRNLHQMLPVIDVQFSTDSQSAQSRHKKAREILNHLRLQLGDGIYFLCILALQITPLSALQPETFYDTLSGWLNEHHIPSAFTEMARARVHNFLQKQTDSVQGEQNYRKRQSSSLHPEETTFKRRKGCSKEVAANLETMPNVLTGNTMQSVGSTHCTSGPTRQAMRQYDWC</sequence>
<name>A0AAJ0EBT4_9PEZI</name>
<dbReference type="GeneID" id="85475939"/>
<comment type="caution">
    <text evidence="2">The sequence shown here is derived from an EMBL/GenBank/DDBJ whole genome shotgun (WGS) entry which is preliminary data.</text>
</comment>
<gene>
    <name evidence="2" type="ORF">BDP81DRAFT_435813</name>
</gene>
<dbReference type="EMBL" id="JAHMHQ010000020">
    <property type="protein sequence ID" value="KAK1625440.1"/>
    <property type="molecule type" value="Genomic_DNA"/>
</dbReference>
<dbReference type="AlphaFoldDB" id="A0AAJ0EBT4"/>
<proteinExistence type="predicted"/>
<accession>A0AAJ0EBT4</accession>
<organism evidence="2 3">
    <name type="scientific">Colletotrichum phormii</name>
    <dbReference type="NCBI Taxonomy" id="359342"/>
    <lineage>
        <taxon>Eukaryota</taxon>
        <taxon>Fungi</taxon>
        <taxon>Dikarya</taxon>
        <taxon>Ascomycota</taxon>
        <taxon>Pezizomycotina</taxon>
        <taxon>Sordariomycetes</taxon>
        <taxon>Hypocreomycetidae</taxon>
        <taxon>Glomerellales</taxon>
        <taxon>Glomerellaceae</taxon>
        <taxon>Colletotrichum</taxon>
        <taxon>Colletotrichum acutatum species complex</taxon>
    </lineage>
</organism>
<dbReference type="RefSeq" id="XP_060441435.1">
    <property type="nucleotide sequence ID" value="XM_060591077.1"/>
</dbReference>